<accession>A0AAN7UYH7</accession>
<dbReference type="Proteomes" id="UP001305414">
    <property type="component" value="Unassembled WGS sequence"/>
</dbReference>
<dbReference type="PANTHER" id="PTHR33112:SF16">
    <property type="entry name" value="HETEROKARYON INCOMPATIBILITY DOMAIN-CONTAINING PROTEIN"/>
    <property type="match status" value="1"/>
</dbReference>
<sequence length="295" mass="34136">MRFKLLASNIQRYYEGIDFKCLSENMQDAITAILGLGISSYIWIDSLCIIQRDEHKPNEDGTWERDWETEAKKMGGVYSGATLTIASTGSSSSDRGCFHPWNTQSLRPVRIGVSGCTSPDADWIFTRTDDIFDFERNANLAPPNTCGWVMQERLLSRRILHFGAEMIYWECCRHSASEFNHHGYIYKLYPEYFEDWYVPEIQKRTTCEEVEQGEREGRGFSWASSESVRRRPPPVLIGPDNETASSNAQAGVWQRKRGFWKDVLKRADEPWLQDEKIDEEGRRNHAEFRAIVEAL</sequence>
<protein>
    <recommendedName>
        <fullName evidence="1">Heterokaryon incompatibility domain-containing protein</fullName>
    </recommendedName>
</protein>
<evidence type="ECO:0000313" key="2">
    <source>
        <dbReference type="EMBL" id="KAK5633014.1"/>
    </source>
</evidence>
<dbReference type="InterPro" id="IPR010730">
    <property type="entry name" value="HET"/>
</dbReference>
<proteinExistence type="predicted"/>
<name>A0AAN7UYH7_9PEZI</name>
<dbReference type="EMBL" id="JAWHQM010000029">
    <property type="protein sequence ID" value="KAK5633014.1"/>
    <property type="molecule type" value="Genomic_DNA"/>
</dbReference>
<gene>
    <name evidence="2" type="ORF">RRF57_008728</name>
</gene>
<reference evidence="2 3" key="1">
    <citation type="submission" date="2023-10" db="EMBL/GenBank/DDBJ databases">
        <title>Draft genome sequence of Xylaria bambusicola isolate GMP-LS, the root and basal stem rot pathogen of sugarcane in Indonesia.</title>
        <authorList>
            <person name="Selvaraj P."/>
            <person name="Muralishankar V."/>
            <person name="Muruganantham S."/>
            <person name="Sp S."/>
            <person name="Haryani S."/>
            <person name="Lau K.J.X."/>
            <person name="Naqvi N.I."/>
        </authorList>
    </citation>
    <scope>NUCLEOTIDE SEQUENCE [LARGE SCALE GENOMIC DNA]</scope>
    <source>
        <strain evidence="2">GMP-LS</strain>
    </source>
</reference>
<dbReference type="AlphaFoldDB" id="A0AAN7UYH7"/>
<feature type="domain" description="Heterokaryon incompatibility" evidence="1">
    <location>
        <begin position="18"/>
        <end position="152"/>
    </location>
</feature>
<dbReference type="PANTHER" id="PTHR33112">
    <property type="entry name" value="DOMAIN PROTEIN, PUTATIVE-RELATED"/>
    <property type="match status" value="1"/>
</dbReference>
<comment type="caution">
    <text evidence="2">The sequence shown here is derived from an EMBL/GenBank/DDBJ whole genome shotgun (WGS) entry which is preliminary data.</text>
</comment>
<evidence type="ECO:0000313" key="3">
    <source>
        <dbReference type="Proteomes" id="UP001305414"/>
    </source>
</evidence>
<evidence type="ECO:0000259" key="1">
    <source>
        <dbReference type="Pfam" id="PF06985"/>
    </source>
</evidence>
<keyword evidence="3" id="KW-1185">Reference proteome</keyword>
<organism evidence="2 3">
    <name type="scientific">Xylaria bambusicola</name>
    <dbReference type="NCBI Taxonomy" id="326684"/>
    <lineage>
        <taxon>Eukaryota</taxon>
        <taxon>Fungi</taxon>
        <taxon>Dikarya</taxon>
        <taxon>Ascomycota</taxon>
        <taxon>Pezizomycotina</taxon>
        <taxon>Sordariomycetes</taxon>
        <taxon>Xylariomycetidae</taxon>
        <taxon>Xylariales</taxon>
        <taxon>Xylariaceae</taxon>
        <taxon>Xylaria</taxon>
    </lineage>
</organism>
<dbReference type="Pfam" id="PF06985">
    <property type="entry name" value="HET"/>
    <property type="match status" value="1"/>
</dbReference>